<feature type="domain" description="PiggyBac transposable element-derived protein" evidence="2">
    <location>
        <begin position="4"/>
        <end position="110"/>
    </location>
</feature>
<comment type="caution">
    <text evidence="3">The sequence shown here is derived from an EMBL/GenBank/DDBJ whole genome shotgun (WGS) entry which is preliminary data.</text>
</comment>
<dbReference type="PANTHER" id="PTHR47272:SF2">
    <property type="entry name" value="PIGGYBAC TRANSPOSABLE ELEMENT-DERIVED PROTEIN 3-LIKE"/>
    <property type="match status" value="1"/>
</dbReference>
<proteinExistence type="predicted"/>
<keyword evidence="4" id="KW-1185">Reference proteome</keyword>
<evidence type="ECO:0000256" key="1">
    <source>
        <dbReference type="SAM" id="MobiDB-lite"/>
    </source>
</evidence>
<evidence type="ECO:0000313" key="3">
    <source>
        <dbReference type="EMBL" id="GBM80746.1"/>
    </source>
</evidence>
<name>A0A4Y2IV19_ARAVE</name>
<reference evidence="3 4" key="1">
    <citation type="journal article" date="2019" name="Sci. Rep.">
        <title>Orb-weaving spider Araneus ventricosus genome elucidates the spidroin gene catalogue.</title>
        <authorList>
            <person name="Kono N."/>
            <person name="Nakamura H."/>
            <person name="Ohtoshi R."/>
            <person name="Moran D.A.P."/>
            <person name="Shinohara A."/>
            <person name="Yoshida Y."/>
            <person name="Fujiwara M."/>
            <person name="Mori M."/>
            <person name="Tomita M."/>
            <person name="Arakawa K."/>
        </authorList>
    </citation>
    <scope>NUCLEOTIDE SEQUENCE [LARGE SCALE GENOMIC DNA]</scope>
</reference>
<protein>
    <recommendedName>
        <fullName evidence="2">PiggyBac transposable element-derived protein domain-containing protein</fullName>
    </recommendedName>
</protein>
<organism evidence="3 4">
    <name type="scientific">Araneus ventricosus</name>
    <name type="common">Orbweaver spider</name>
    <name type="synonym">Epeira ventricosa</name>
    <dbReference type="NCBI Taxonomy" id="182803"/>
    <lineage>
        <taxon>Eukaryota</taxon>
        <taxon>Metazoa</taxon>
        <taxon>Ecdysozoa</taxon>
        <taxon>Arthropoda</taxon>
        <taxon>Chelicerata</taxon>
        <taxon>Arachnida</taxon>
        <taxon>Araneae</taxon>
        <taxon>Araneomorphae</taxon>
        <taxon>Entelegynae</taxon>
        <taxon>Araneoidea</taxon>
        <taxon>Araneidae</taxon>
        <taxon>Araneus</taxon>
    </lineage>
</organism>
<evidence type="ECO:0000259" key="2">
    <source>
        <dbReference type="Pfam" id="PF13843"/>
    </source>
</evidence>
<dbReference type="Proteomes" id="UP000499080">
    <property type="component" value="Unassembled WGS sequence"/>
</dbReference>
<dbReference type="AlphaFoldDB" id="A0A4Y2IV19"/>
<dbReference type="PANTHER" id="PTHR47272">
    <property type="entry name" value="DDE_TNP_1_7 DOMAIN-CONTAINING PROTEIN"/>
    <property type="match status" value="1"/>
</dbReference>
<accession>A0A4Y2IV19</accession>
<gene>
    <name evidence="3" type="ORF">AVEN_87170_1</name>
</gene>
<feature type="region of interest" description="Disordered" evidence="1">
    <location>
        <begin position="138"/>
        <end position="157"/>
    </location>
</feature>
<dbReference type="InterPro" id="IPR029526">
    <property type="entry name" value="PGBD"/>
</dbReference>
<sequence length="302" mass="34542">LAVDKALKRGDFDCRITDQGLSYFKWKDNRCVFFLSNYHGTEVCKIQRKQKDGSIMDIPAPTIVRDYNSHMGGVDKSDMLKSLYDRDRKAKKWWHRLFFGIIEIAMVNSYICYSDIQDKIPLLEYKRRVTQGLITMSKVSSKKRGRPRSDAGEISELPPLKKRKTANFSVSDDIRQQNKGAHWPVFVKNRGRSTSHGKGCIDGIGGTIKRRVLEVSRARKADPRTLLEFANDAKKICTGINILYESEEQTEVVKAKLEEMWVTNSQEIKGMPGTKKAHCFRSYESGIVFYSLASVKEVLCLI</sequence>
<dbReference type="EMBL" id="BGPR01187224">
    <property type="protein sequence ID" value="GBM80746.1"/>
    <property type="molecule type" value="Genomic_DNA"/>
</dbReference>
<feature type="non-terminal residue" evidence="3">
    <location>
        <position position="1"/>
    </location>
</feature>
<evidence type="ECO:0000313" key="4">
    <source>
        <dbReference type="Proteomes" id="UP000499080"/>
    </source>
</evidence>
<dbReference type="Pfam" id="PF13843">
    <property type="entry name" value="DDE_Tnp_1_7"/>
    <property type="match status" value="1"/>
</dbReference>
<dbReference type="OrthoDB" id="6433285at2759"/>